<sequence>MNYDAGGHGGLEMVPIHHYHVLYPASHGYEMSATPMPTPIANPYQYPRPSSPATGGQQYSRAVEPLEELINLYEQMIAREREGKGETWAIASPSFEVERERVTTYFSPSRAPHVVERVMNETFCIPYLCRILSSAAFERRRKNPKAGNAMLYARRSVFFGNRV</sequence>
<keyword evidence="2" id="KW-1185">Reference proteome</keyword>
<name>A0A1Y2A8X1_9PLEO</name>
<dbReference type="Proteomes" id="UP000193144">
    <property type="component" value="Unassembled WGS sequence"/>
</dbReference>
<evidence type="ECO:0000313" key="1">
    <source>
        <dbReference type="EMBL" id="ORY18963.1"/>
    </source>
</evidence>
<gene>
    <name evidence="1" type="ORF">BCR34DRAFT_259135</name>
</gene>
<organism evidence="1 2">
    <name type="scientific">Clohesyomyces aquaticus</name>
    <dbReference type="NCBI Taxonomy" id="1231657"/>
    <lineage>
        <taxon>Eukaryota</taxon>
        <taxon>Fungi</taxon>
        <taxon>Dikarya</taxon>
        <taxon>Ascomycota</taxon>
        <taxon>Pezizomycotina</taxon>
        <taxon>Dothideomycetes</taxon>
        <taxon>Pleosporomycetidae</taxon>
        <taxon>Pleosporales</taxon>
        <taxon>Lindgomycetaceae</taxon>
        <taxon>Clohesyomyces</taxon>
    </lineage>
</organism>
<accession>A0A1Y2A8X1</accession>
<reference evidence="1 2" key="1">
    <citation type="submission" date="2016-07" db="EMBL/GenBank/DDBJ databases">
        <title>Pervasive Adenine N6-methylation of Active Genes in Fungi.</title>
        <authorList>
            <consortium name="DOE Joint Genome Institute"/>
            <person name="Mondo S.J."/>
            <person name="Dannebaum R.O."/>
            <person name="Kuo R.C."/>
            <person name="Labutti K."/>
            <person name="Haridas S."/>
            <person name="Kuo A."/>
            <person name="Salamov A."/>
            <person name="Ahrendt S.R."/>
            <person name="Lipzen A."/>
            <person name="Sullivan W."/>
            <person name="Andreopoulos W.B."/>
            <person name="Clum A."/>
            <person name="Lindquist E."/>
            <person name="Daum C."/>
            <person name="Ramamoorthy G.K."/>
            <person name="Gryganskyi A."/>
            <person name="Culley D."/>
            <person name="Magnuson J.K."/>
            <person name="James T.Y."/>
            <person name="O'Malley M.A."/>
            <person name="Stajich J.E."/>
            <person name="Spatafora J.W."/>
            <person name="Visel A."/>
            <person name="Grigoriev I.V."/>
        </authorList>
    </citation>
    <scope>NUCLEOTIDE SEQUENCE [LARGE SCALE GENOMIC DNA]</scope>
    <source>
        <strain evidence="1 2">CBS 115471</strain>
    </source>
</reference>
<comment type="caution">
    <text evidence="1">The sequence shown here is derived from an EMBL/GenBank/DDBJ whole genome shotgun (WGS) entry which is preliminary data.</text>
</comment>
<dbReference type="EMBL" id="MCFA01000004">
    <property type="protein sequence ID" value="ORY18963.1"/>
    <property type="molecule type" value="Genomic_DNA"/>
</dbReference>
<protein>
    <submittedName>
        <fullName evidence="1">Uncharacterized protein</fullName>
    </submittedName>
</protein>
<dbReference type="AlphaFoldDB" id="A0A1Y2A8X1"/>
<evidence type="ECO:0000313" key="2">
    <source>
        <dbReference type="Proteomes" id="UP000193144"/>
    </source>
</evidence>
<proteinExistence type="predicted"/>